<proteinExistence type="predicted"/>
<reference evidence="2" key="1">
    <citation type="journal article" date="2023" name="Insect Mol. Biol.">
        <title>Genome sequencing provides insights into the evolution of gene families encoding plant cell wall-degrading enzymes in longhorned beetles.</title>
        <authorList>
            <person name="Shin N.R."/>
            <person name="Okamura Y."/>
            <person name="Kirsch R."/>
            <person name="Pauchet Y."/>
        </authorList>
    </citation>
    <scope>NUCLEOTIDE SEQUENCE</scope>
    <source>
        <strain evidence="2">AMC_N1</strain>
    </source>
</reference>
<dbReference type="Proteomes" id="UP001162162">
    <property type="component" value="Unassembled WGS sequence"/>
</dbReference>
<dbReference type="AlphaFoldDB" id="A0AAV8YF39"/>
<sequence length="72" mass="7803">MEGRFYWSDISGRAIRSALFNGSMKSDFIKDDIMKAVVVNVTQNEEGGDGTNAIKSSDGSKGDKQNLESALN</sequence>
<dbReference type="EMBL" id="JAPWTK010000109">
    <property type="protein sequence ID" value="KAJ8949806.1"/>
    <property type="molecule type" value="Genomic_DNA"/>
</dbReference>
<gene>
    <name evidence="2" type="ORF">NQ318_000504</name>
</gene>
<evidence type="ECO:0000256" key="1">
    <source>
        <dbReference type="SAM" id="MobiDB-lite"/>
    </source>
</evidence>
<comment type="caution">
    <text evidence="2">The sequence shown here is derived from an EMBL/GenBank/DDBJ whole genome shotgun (WGS) entry which is preliminary data.</text>
</comment>
<accession>A0AAV8YF39</accession>
<name>A0AAV8YF39_9CUCU</name>
<protein>
    <submittedName>
        <fullName evidence="2">Uncharacterized protein</fullName>
    </submittedName>
</protein>
<organism evidence="2 3">
    <name type="scientific">Aromia moschata</name>
    <dbReference type="NCBI Taxonomy" id="1265417"/>
    <lineage>
        <taxon>Eukaryota</taxon>
        <taxon>Metazoa</taxon>
        <taxon>Ecdysozoa</taxon>
        <taxon>Arthropoda</taxon>
        <taxon>Hexapoda</taxon>
        <taxon>Insecta</taxon>
        <taxon>Pterygota</taxon>
        <taxon>Neoptera</taxon>
        <taxon>Endopterygota</taxon>
        <taxon>Coleoptera</taxon>
        <taxon>Polyphaga</taxon>
        <taxon>Cucujiformia</taxon>
        <taxon>Chrysomeloidea</taxon>
        <taxon>Cerambycidae</taxon>
        <taxon>Cerambycinae</taxon>
        <taxon>Callichromatini</taxon>
        <taxon>Aromia</taxon>
    </lineage>
</organism>
<evidence type="ECO:0000313" key="3">
    <source>
        <dbReference type="Proteomes" id="UP001162162"/>
    </source>
</evidence>
<feature type="region of interest" description="Disordered" evidence="1">
    <location>
        <begin position="45"/>
        <end position="72"/>
    </location>
</feature>
<keyword evidence="3" id="KW-1185">Reference proteome</keyword>
<evidence type="ECO:0000313" key="2">
    <source>
        <dbReference type="EMBL" id="KAJ8949806.1"/>
    </source>
</evidence>